<protein>
    <submittedName>
        <fullName evidence="3">GLPGLI family protein</fullName>
    </submittedName>
</protein>
<keyword evidence="2" id="KW-0732">Signal</keyword>
<keyword evidence="4" id="KW-1185">Reference proteome</keyword>
<feature type="region of interest" description="Disordered" evidence="1">
    <location>
        <begin position="262"/>
        <end position="289"/>
    </location>
</feature>
<dbReference type="InterPro" id="IPR005901">
    <property type="entry name" value="GLPGLI"/>
</dbReference>
<evidence type="ECO:0000256" key="2">
    <source>
        <dbReference type="SAM" id="SignalP"/>
    </source>
</evidence>
<dbReference type="Proteomes" id="UP000753802">
    <property type="component" value="Unassembled WGS sequence"/>
</dbReference>
<feature type="signal peptide" evidence="2">
    <location>
        <begin position="1"/>
        <end position="19"/>
    </location>
</feature>
<sequence length="289" mass="31973">MLRVIVFFLGLIAAFSAGAQINDTAFAAVRYSFVYLSDTTMPPETENMILLLGKNTSLYKSYDRMFSDSVIKAQMESYKNAPPGTPMQLGMAGMKRGNGSAVYKDVANNRMLRQENFIKDYIIDDAMPAINWNMASETKNIQELVCQKATGSFRGRNYTAWFTTQLPYSNGPWKLGGLPGLIVEAYDDEKQVVFKFESFENVGHRKIPIALPAEHVRATAKEYKQLRELADKDREGFMKSRMAEMQNSNATAGNISGGTITVVGGGSRAGGGGSSKRRVLNNPIERSEN</sequence>
<gene>
    <name evidence="3" type="ORF">GWC95_12245</name>
</gene>
<feature type="compositionally biased region" description="Gly residues" evidence="1">
    <location>
        <begin position="263"/>
        <end position="274"/>
    </location>
</feature>
<proteinExistence type="predicted"/>
<dbReference type="Pfam" id="PF09697">
    <property type="entry name" value="Porph_ging"/>
    <property type="match status" value="1"/>
</dbReference>
<organism evidence="3 4">
    <name type="scientific">Sediminibacterium roseum</name>
    <dbReference type="NCBI Taxonomy" id="1978412"/>
    <lineage>
        <taxon>Bacteria</taxon>
        <taxon>Pseudomonadati</taxon>
        <taxon>Bacteroidota</taxon>
        <taxon>Chitinophagia</taxon>
        <taxon>Chitinophagales</taxon>
        <taxon>Chitinophagaceae</taxon>
        <taxon>Sediminibacterium</taxon>
    </lineage>
</organism>
<evidence type="ECO:0000313" key="3">
    <source>
        <dbReference type="EMBL" id="NCI50699.1"/>
    </source>
</evidence>
<feature type="chain" id="PRO_5045892574" evidence="2">
    <location>
        <begin position="20"/>
        <end position="289"/>
    </location>
</feature>
<dbReference type="RefSeq" id="WP_161819014.1">
    <property type="nucleotide sequence ID" value="NZ_JAACJS010000015.1"/>
</dbReference>
<comment type="caution">
    <text evidence="3">The sequence shown here is derived from an EMBL/GenBank/DDBJ whole genome shotgun (WGS) entry which is preliminary data.</text>
</comment>
<dbReference type="NCBIfam" id="TIGR01200">
    <property type="entry name" value="GLPGLI"/>
    <property type="match status" value="1"/>
</dbReference>
<reference evidence="3 4" key="1">
    <citation type="submission" date="2020-01" db="EMBL/GenBank/DDBJ databases">
        <title>Genome analysis.</title>
        <authorList>
            <person name="Wu S."/>
            <person name="Wang G."/>
        </authorList>
    </citation>
    <scope>NUCLEOTIDE SEQUENCE [LARGE SCALE GENOMIC DNA]</scope>
    <source>
        <strain evidence="3 4">SYL130</strain>
    </source>
</reference>
<evidence type="ECO:0000313" key="4">
    <source>
        <dbReference type="Proteomes" id="UP000753802"/>
    </source>
</evidence>
<dbReference type="EMBL" id="JAACJS010000015">
    <property type="protein sequence ID" value="NCI50699.1"/>
    <property type="molecule type" value="Genomic_DNA"/>
</dbReference>
<evidence type="ECO:0000256" key="1">
    <source>
        <dbReference type="SAM" id="MobiDB-lite"/>
    </source>
</evidence>
<accession>A0ABW9ZU76</accession>
<name>A0ABW9ZU76_9BACT</name>